<reference evidence="1" key="1">
    <citation type="submission" date="2023-10" db="EMBL/GenBank/DDBJ databases">
        <title>Development of a sustainable strategy for remediation of hydrocarbon-contaminated territories based on the waste exchange concept.</title>
        <authorList>
            <person name="Krivoruchko A."/>
        </authorList>
    </citation>
    <scope>NUCLEOTIDE SEQUENCE</scope>
    <source>
        <strain evidence="1">IEGM 1175</strain>
    </source>
</reference>
<gene>
    <name evidence="1" type="ORF">R3P82_12565</name>
</gene>
<dbReference type="RefSeq" id="WP_317470600.1">
    <property type="nucleotide sequence ID" value="NZ_JAWLKJ010000003.1"/>
</dbReference>
<dbReference type="SUPFAM" id="SSF53474">
    <property type="entry name" value="alpha/beta-Hydrolases"/>
    <property type="match status" value="1"/>
</dbReference>
<dbReference type="Proteomes" id="UP001185873">
    <property type="component" value="Unassembled WGS sequence"/>
</dbReference>
<dbReference type="AlphaFoldDB" id="A0AAE4QYS0"/>
<organism evidence="1 2">
    <name type="scientific">Dietzia maris</name>
    <dbReference type="NCBI Taxonomy" id="37915"/>
    <lineage>
        <taxon>Bacteria</taxon>
        <taxon>Bacillati</taxon>
        <taxon>Actinomycetota</taxon>
        <taxon>Actinomycetes</taxon>
        <taxon>Mycobacteriales</taxon>
        <taxon>Dietziaceae</taxon>
        <taxon>Dietzia</taxon>
    </lineage>
</organism>
<accession>A0AAE4QYS0</accession>
<evidence type="ECO:0000313" key="2">
    <source>
        <dbReference type="Proteomes" id="UP001185873"/>
    </source>
</evidence>
<proteinExistence type="predicted"/>
<comment type="caution">
    <text evidence="1">The sequence shown here is derived from an EMBL/GenBank/DDBJ whole genome shotgun (WGS) entry which is preliminary data.</text>
</comment>
<evidence type="ECO:0000313" key="1">
    <source>
        <dbReference type="EMBL" id="MDV6299942.1"/>
    </source>
</evidence>
<dbReference type="InterPro" id="IPR029058">
    <property type="entry name" value="AB_hydrolase_fold"/>
</dbReference>
<protein>
    <recommendedName>
        <fullName evidence="3">Alpha/beta hydrolase</fullName>
    </recommendedName>
</protein>
<sequence>MLNTIVLDGAGTEGRTSNVIDAVADGLAASLACSVEWLDWAASVMGAGGSTPWPAASHNAVIRLAHRIRTAPPGERFILLGFSAGCRPVRELLDTHPELHHRIAAVGLLADPWQPHDRQQHGVPSGAGWGIMGSRPTPLMDRTFWCGHPGDPICRAAWDSLLRYLTAAADAVPGGLIRAFLDKARRGRLQLIPFLGLPPHEWFLGLGARIDRSIAEARSYLGDGHTSVYTREFVTVDPDTGREDRRPLARRLADSIAWKINHP</sequence>
<evidence type="ECO:0008006" key="3">
    <source>
        <dbReference type="Google" id="ProtNLM"/>
    </source>
</evidence>
<dbReference type="EMBL" id="JAWLKJ010000003">
    <property type="protein sequence ID" value="MDV6299942.1"/>
    <property type="molecule type" value="Genomic_DNA"/>
</dbReference>
<dbReference type="Gene3D" id="3.40.50.1820">
    <property type="entry name" value="alpha/beta hydrolase"/>
    <property type="match status" value="1"/>
</dbReference>
<name>A0AAE4QYS0_9ACTN</name>